<sequence>MSRLPPNPLSCGYSNPRPLSGVFRPPPENTRRRVLPENVGGGVVLENVRVGVGPENAAGGAVPESTGGGTAPENVGGGALGNDQGAGNRRPSEAGASRVGRPFSPRGFFQLSPALLSAPGFSYGDRPWMEPWQVASAAQG</sequence>
<feature type="region of interest" description="Disordered" evidence="1">
    <location>
        <begin position="1"/>
        <end position="38"/>
    </location>
</feature>
<reference evidence="2" key="1">
    <citation type="journal article" date="2014" name="Int. J. Syst. Evol. Microbiol.">
        <title>Complete genome sequence of Corynebacterium casei LMG S-19264T (=DSM 44701T), isolated from a smear-ripened cheese.</title>
        <authorList>
            <consortium name="US DOE Joint Genome Institute (JGI-PGF)"/>
            <person name="Walter F."/>
            <person name="Albersmeier A."/>
            <person name="Kalinowski J."/>
            <person name="Ruckert C."/>
        </authorList>
    </citation>
    <scope>NUCLEOTIDE SEQUENCE</scope>
    <source>
        <strain evidence="2">VKM Ac-2007</strain>
    </source>
</reference>
<accession>A0A9W6I254</accession>
<proteinExistence type="predicted"/>
<evidence type="ECO:0000256" key="1">
    <source>
        <dbReference type="SAM" id="MobiDB-lite"/>
    </source>
</evidence>
<protein>
    <submittedName>
        <fullName evidence="2">Uncharacterized protein</fullName>
    </submittedName>
</protein>
<name>A0A9W6I254_9ACTN</name>
<evidence type="ECO:0000313" key="3">
    <source>
        <dbReference type="Proteomes" id="UP001143474"/>
    </source>
</evidence>
<comment type="caution">
    <text evidence="2">The sequence shown here is derived from an EMBL/GenBank/DDBJ whole genome shotgun (WGS) entry which is preliminary data.</text>
</comment>
<gene>
    <name evidence="2" type="ORF">GCM10017600_32390</name>
</gene>
<feature type="compositionally biased region" description="Gly residues" evidence="1">
    <location>
        <begin position="66"/>
        <end position="80"/>
    </location>
</feature>
<keyword evidence="3" id="KW-1185">Reference proteome</keyword>
<dbReference type="Proteomes" id="UP001143474">
    <property type="component" value="Unassembled WGS sequence"/>
</dbReference>
<evidence type="ECO:0000313" key="2">
    <source>
        <dbReference type="EMBL" id="GLK09833.1"/>
    </source>
</evidence>
<organism evidence="2 3">
    <name type="scientific">Streptosporangium carneum</name>
    <dbReference type="NCBI Taxonomy" id="47481"/>
    <lineage>
        <taxon>Bacteria</taxon>
        <taxon>Bacillati</taxon>
        <taxon>Actinomycetota</taxon>
        <taxon>Actinomycetes</taxon>
        <taxon>Streptosporangiales</taxon>
        <taxon>Streptosporangiaceae</taxon>
        <taxon>Streptosporangium</taxon>
    </lineage>
</organism>
<feature type="region of interest" description="Disordered" evidence="1">
    <location>
        <begin position="53"/>
        <end position="103"/>
    </location>
</feature>
<reference evidence="2" key="2">
    <citation type="submission" date="2023-01" db="EMBL/GenBank/DDBJ databases">
        <authorList>
            <person name="Sun Q."/>
            <person name="Evtushenko L."/>
        </authorList>
    </citation>
    <scope>NUCLEOTIDE SEQUENCE</scope>
    <source>
        <strain evidence="2">VKM Ac-2007</strain>
    </source>
</reference>
<dbReference type="EMBL" id="BSEV01000006">
    <property type="protein sequence ID" value="GLK09833.1"/>
    <property type="molecule type" value="Genomic_DNA"/>
</dbReference>
<dbReference type="AlphaFoldDB" id="A0A9W6I254"/>